<name>M7SXQ7_EUTLA</name>
<organism evidence="3 4">
    <name type="scientific">Eutypa lata (strain UCR-EL1)</name>
    <name type="common">Grapevine dieback disease fungus</name>
    <name type="synonym">Eutypa armeniacae</name>
    <dbReference type="NCBI Taxonomy" id="1287681"/>
    <lineage>
        <taxon>Eukaryota</taxon>
        <taxon>Fungi</taxon>
        <taxon>Dikarya</taxon>
        <taxon>Ascomycota</taxon>
        <taxon>Pezizomycotina</taxon>
        <taxon>Sordariomycetes</taxon>
        <taxon>Xylariomycetidae</taxon>
        <taxon>Xylariales</taxon>
        <taxon>Diatrypaceae</taxon>
        <taxon>Eutypa</taxon>
    </lineage>
</organism>
<sequence length="283" mass="30884">MSADNTHFYQRGSAYENLAGKTSTRLAANALSKLPLSTYGASSHILDSACGPGIVAKLLLSPSPDYVTVPGLPVQPPPRVTGIDISPAMVEQFNSNISAHGWSTAEGIVQDSGDLSRFNDGEFDAVVMNLGIFALPDPTAGITEIYRVLKPSGHAVVTTWKVRRPAQLLQDVVETIRPGCGLKPMYLDPAWETKEKLEETMKAGGFPGEHMVIRDAVAGWENDSLDDIVEALSSPFWTAKIWEGWSGDETARWKDEIVRQLTEREKMTATLDMIGWVCVARKP</sequence>
<evidence type="ECO:0000313" key="4">
    <source>
        <dbReference type="Proteomes" id="UP000012174"/>
    </source>
</evidence>
<dbReference type="KEGG" id="ela:UCREL1_1567"/>
<gene>
    <name evidence="3" type="ORF">UCREL1_1567</name>
</gene>
<keyword evidence="4" id="KW-1185">Reference proteome</keyword>
<dbReference type="AlphaFoldDB" id="M7SXQ7"/>
<keyword evidence="3" id="KW-0489">Methyltransferase</keyword>
<evidence type="ECO:0000259" key="2">
    <source>
        <dbReference type="Pfam" id="PF08241"/>
    </source>
</evidence>
<dbReference type="Proteomes" id="UP000012174">
    <property type="component" value="Unassembled WGS sequence"/>
</dbReference>
<dbReference type="HOGENOM" id="CLU_065416_2_0_1"/>
<dbReference type="GO" id="GO:0032259">
    <property type="term" value="P:methylation"/>
    <property type="evidence" value="ECO:0007669"/>
    <property type="project" value="UniProtKB-KW"/>
</dbReference>
<protein>
    <submittedName>
        <fullName evidence="3">Putative methyltransferase type 11 protein</fullName>
    </submittedName>
</protein>
<proteinExistence type="inferred from homology"/>
<dbReference type="SUPFAM" id="SSF53335">
    <property type="entry name" value="S-adenosyl-L-methionine-dependent methyltransferases"/>
    <property type="match status" value="1"/>
</dbReference>
<dbReference type="InterPro" id="IPR029063">
    <property type="entry name" value="SAM-dependent_MTases_sf"/>
</dbReference>
<dbReference type="Pfam" id="PF08241">
    <property type="entry name" value="Methyltransf_11"/>
    <property type="match status" value="1"/>
</dbReference>
<accession>M7SXQ7</accession>
<feature type="domain" description="Methyltransferase type 11" evidence="2">
    <location>
        <begin position="46"/>
        <end position="156"/>
    </location>
</feature>
<dbReference type="PANTHER" id="PTHR43591">
    <property type="entry name" value="METHYLTRANSFERASE"/>
    <property type="match status" value="1"/>
</dbReference>
<dbReference type="OMA" id="WAEKSWA"/>
<dbReference type="EMBL" id="KB705646">
    <property type="protein sequence ID" value="EMR71389.1"/>
    <property type="molecule type" value="Genomic_DNA"/>
</dbReference>
<evidence type="ECO:0000256" key="1">
    <source>
        <dbReference type="ARBA" id="ARBA00038158"/>
    </source>
</evidence>
<comment type="similarity">
    <text evidence="1">Belongs to the methyltransferase superfamily. LaeA methyltransferase family.</text>
</comment>
<dbReference type="CDD" id="cd02440">
    <property type="entry name" value="AdoMet_MTases"/>
    <property type="match status" value="1"/>
</dbReference>
<dbReference type="InterPro" id="IPR013216">
    <property type="entry name" value="Methyltransf_11"/>
</dbReference>
<dbReference type="Gene3D" id="3.40.50.150">
    <property type="entry name" value="Vaccinia Virus protein VP39"/>
    <property type="match status" value="1"/>
</dbReference>
<reference evidence="4" key="1">
    <citation type="journal article" date="2013" name="Genome Announc.">
        <title>Draft genome sequence of the grapevine dieback fungus Eutypa lata UCR-EL1.</title>
        <authorList>
            <person name="Blanco-Ulate B."/>
            <person name="Rolshausen P.E."/>
            <person name="Cantu D."/>
        </authorList>
    </citation>
    <scope>NUCLEOTIDE SEQUENCE [LARGE SCALE GENOMIC DNA]</scope>
    <source>
        <strain evidence="4">UCR-EL1</strain>
    </source>
</reference>
<evidence type="ECO:0000313" key="3">
    <source>
        <dbReference type="EMBL" id="EMR71389.1"/>
    </source>
</evidence>
<dbReference type="GO" id="GO:0008757">
    <property type="term" value="F:S-adenosylmethionine-dependent methyltransferase activity"/>
    <property type="evidence" value="ECO:0007669"/>
    <property type="project" value="InterPro"/>
</dbReference>
<dbReference type="PANTHER" id="PTHR43591:SF105">
    <property type="entry name" value="METHYLTRANSFERASE DOMAIN-CONTAINING PROTEIN-RELATED"/>
    <property type="match status" value="1"/>
</dbReference>
<keyword evidence="3" id="KW-0808">Transferase</keyword>
<dbReference type="eggNOG" id="ENOG502S9N5">
    <property type="taxonomic scope" value="Eukaryota"/>
</dbReference>
<dbReference type="OrthoDB" id="2013972at2759"/>